<protein>
    <submittedName>
        <fullName evidence="6">Uncharacterized protein</fullName>
    </submittedName>
</protein>
<proteinExistence type="inferred from homology"/>
<accession>A0A844G7E9</accession>
<dbReference type="InterPro" id="IPR000887">
    <property type="entry name" value="Aldlse_KDPG_KHG"/>
</dbReference>
<comment type="subunit">
    <text evidence="3">Homotrimer.</text>
</comment>
<evidence type="ECO:0000256" key="5">
    <source>
        <dbReference type="ARBA" id="ARBA00023277"/>
    </source>
</evidence>
<name>A0A844G7E9_9BACT</name>
<dbReference type="GO" id="GO:0016829">
    <property type="term" value="F:lyase activity"/>
    <property type="evidence" value="ECO:0007669"/>
    <property type="project" value="UniProtKB-KW"/>
</dbReference>
<keyword evidence="7" id="KW-1185">Reference proteome</keyword>
<evidence type="ECO:0000256" key="1">
    <source>
        <dbReference type="ARBA" id="ARBA00004761"/>
    </source>
</evidence>
<dbReference type="Proteomes" id="UP000435649">
    <property type="component" value="Unassembled WGS sequence"/>
</dbReference>
<keyword evidence="5" id="KW-0119">Carbohydrate metabolism</keyword>
<dbReference type="PANTHER" id="PTHR30246:SF1">
    <property type="entry name" value="2-DEHYDRO-3-DEOXY-6-PHOSPHOGALACTONATE ALDOLASE-RELATED"/>
    <property type="match status" value="1"/>
</dbReference>
<evidence type="ECO:0000313" key="6">
    <source>
        <dbReference type="EMBL" id="MST98815.1"/>
    </source>
</evidence>
<dbReference type="InterPro" id="IPR013785">
    <property type="entry name" value="Aldolase_TIM"/>
</dbReference>
<evidence type="ECO:0000256" key="4">
    <source>
        <dbReference type="ARBA" id="ARBA00023239"/>
    </source>
</evidence>
<dbReference type="AlphaFoldDB" id="A0A844G7E9"/>
<gene>
    <name evidence="6" type="ORF">FYJ85_17400</name>
</gene>
<organism evidence="6 7">
    <name type="scientific">Victivallis lenta</name>
    <dbReference type="NCBI Taxonomy" id="2606640"/>
    <lineage>
        <taxon>Bacteria</taxon>
        <taxon>Pseudomonadati</taxon>
        <taxon>Lentisphaerota</taxon>
        <taxon>Lentisphaeria</taxon>
        <taxon>Victivallales</taxon>
        <taxon>Victivallaceae</taxon>
        <taxon>Victivallis</taxon>
    </lineage>
</organism>
<keyword evidence="4" id="KW-0456">Lyase</keyword>
<evidence type="ECO:0000313" key="7">
    <source>
        <dbReference type="Proteomes" id="UP000435649"/>
    </source>
</evidence>
<comment type="similarity">
    <text evidence="2">Belongs to the KHG/KDPG aldolase family.</text>
</comment>
<evidence type="ECO:0000256" key="3">
    <source>
        <dbReference type="ARBA" id="ARBA00011233"/>
    </source>
</evidence>
<dbReference type="Gene3D" id="3.20.20.70">
    <property type="entry name" value="Aldolase class I"/>
    <property type="match status" value="1"/>
</dbReference>
<dbReference type="PANTHER" id="PTHR30246">
    <property type="entry name" value="2-KETO-3-DEOXY-6-PHOSPHOGLUCONATE ALDOLASE"/>
    <property type="match status" value="1"/>
</dbReference>
<dbReference type="SUPFAM" id="SSF51569">
    <property type="entry name" value="Aldolase"/>
    <property type="match status" value="1"/>
</dbReference>
<comment type="caution">
    <text evidence="6">The sequence shown here is derived from an EMBL/GenBank/DDBJ whole genome shotgun (WGS) entry which is preliminary data.</text>
</comment>
<reference evidence="6 7" key="1">
    <citation type="submission" date="2019-08" db="EMBL/GenBank/DDBJ databases">
        <title>In-depth cultivation of the pig gut microbiome towards novel bacterial diversity and tailored functional studies.</title>
        <authorList>
            <person name="Wylensek D."/>
            <person name="Hitch T.C.A."/>
            <person name="Clavel T."/>
        </authorList>
    </citation>
    <scope>NUCLEOTIDE SEQUENCE [LARGE SCALE GENOMIC DNA]</scope>
    <source>
        <strain evidence="6 7">BBE-744-WT-12</strain>
    </source>
</reference>
<evidence type="ECO:0000256" key="2">
    <source>
        <dbReference type="ARBA" id="ARBA00006906"/>
    </source>
</evidence>
<dbReference type="Pfam" id="PF01081">
    <property type="entry name" value="Aldolase"/>
    <property type="match status" value="1"/>
</dbReference>
<sequence length="84" mass="9069">MVLTVKQMRETAVAGGAFVISPNTDPEVIQATRAAGLISMPEFLTSTKALMVLQAGMDCFWLFPAEAMETGYIKDLKARDDGIS</sequence>
<comment type="pathway">
    <text evidence="1">Carbohydrate acid metabolism.</text>
</comment>
<dbReference type="EMBL" id="VUNS01000024">
    <property type="protein sequence ID" value="MST98815.1"/>
    <property type="molecule type" value="Genomic_DNA"/>
</dbReference>